<accession>A0ABW3AKH0</accession>
<dbReference type="EMBL" id="JBHTII010000001">
    <property type="protein sequence ID" value="MFD0791188.1"/>
    <property type="molecule type" value="Genomic_DNA"/>
</dbReference>
<reference evidence="3" key="1">
    <citation type="journal article" date="2019" name="Int. J. Syst. Evol. Microbiol.">
        <title>The Global Catalogue of Microorganisms (GCM) 10K type strain sequencing project: providing services to taxonomists for standard genome sequencing and annotation.</title>
        <authorList>
            <consortium name="The Broad Institute Genomics Platform"/>
            <consortium name="The Broad Institute Genome Sequencing Center for Infectious Disease"/>
            <person name="Wu L."/>
            <person name="Ma J."/>
        </authorList>
    </citation>
    <scope>NUCLEOTIDE SEQUENCE [LARGE SCALE GENOMIC DNA]</scope>
    <source>
        <strain evidence="3">CCUG 54523</strain>
    </source>
</reference>
<proteinExistence type="predicted"/>
<dbReference type="PROSITE" id="PS50995">
    <property type="entry name" value="HTH_MARR_2"/>
    <property type="match status" value="1"/>
</dbReference>
<organism evidence="2 3">
    <name type="scientific">Microbacterium insulae</name>
    <dbReference type="NCBI Taxonomy" id="483014"/>
    <lineage>
        <taxon>Bacteria</taxon>
        <taxon>Bacillati</taxon>
        <taxon>Actinomycetota</taxon>
        <taxon>Actinomycetes</taxon>
        <taxon>Micrococcales</taxon>
        <taxon>Microbacteriaceae</taxon>
        <taxon>Microbacterium</taxon>
    </lineage>
</organism>
<dbReference type="RefSeq" id="WP_204978974.1">
    <property type="nucleotide sequence ID" value="NZ_JBHTII010000001.1"/>
</dbReference>
<dbReference type="SMART" id="SM00347">
    <property type="entry name" value="HTH_MARR"/>
    <property type="match status" value="1"/>
</dbReference>
<dbReference type="InterPro" id="IPR039422">
    <property type="entry name" value="MarR/SlyA-like"/>
</dbReference>
<dbReference type="Proteomes" id="UP001597055">
    <property type="component" value="Unassembled WGS sequence"/>
</dbReference>
<dbReference type="Gene3D" id="1.10.10.10">
    <property type="entry name" value="Winged helix-like DNA-binding domain superfamily/Winged helix DNA-binding domain"/>
    <property type="match status" value="1"/>
</dbReference>
<dbReference type="PANTHER" id="PTHR33164:SF89">
    <property type="entry name" value="MARR FAMILY REGULATORY PROTEIN"/>
    <property type="match status" value="1"/>
</dbReference>
<dbReference type="PANTHER" id="PTHR33164">
    <property type="entry name" value="TRANSCRIPTIONAL REGULATOR, MARR FAMILY"/>
    <property type="match status" value="1"/>
</dbReference>
<gene>
    <name evidence="2" type="ORF">ACFQ0P_12325</name>
</gene>
<dbReference type="InterPro" id="IPR000835">
    <property type="entry name" value="HTH_MarR-typ"/>
</dbReference>
<dbReference type="InterPro" id="IPR036390">
    <property type="entry name" value="WH_DNA-bd_sf"/>
</dbReference>
<evidence type="ECO:0000313" key="2">
    <source>
        <dbReference type="EMBL" id="MFD0791188.1"/>
    </source>
</evidence>
<comment type="caution">
    <text evidence="2">The sequence shown here is derived from an EMBL/GenBank/DDBJ whole genome shotgun (WGS) entry which is preliminary data.</text>
</comment>
<evidence type="ECO:0000259" key="1">
    <source>
        <dbReference type="PROSITE" id="PS50995"/>
    </source>
</evidence>
<evidence type="ECO:0000313" key="3">
    <source>
        <dbReference type="Proteomes" id="UP001597055"/>
    </source>
</evidence>
<dbReference type="PRINTS" id="PR00598">
    <property type="entry name" value="HTHMARR"/>
</dbReference>
<keyword evidence="3" id="KW-1185">Reference proteome</keyword>
<feature type="domain" description="HTH marR-type" evidence="1">
    <location>
        <begin position="13"/>
        <end position="151"/>
    </location>
</feature>
<dbReference type="InterPro" id="IPR036388">
    <property type="entry name" value="WH-like_DNA-bd_sf"/>
</dbReference>
<sequence>MPPSISTSLSASEQDAATAAARAVERLRLAEARLARRRQAQCGPSETARAATRYILEKSDAGEHVTPTQIADHLGISAASVTSILDRLHSGGLISFQRNPDDGRSKRVVPVDRSADLEDIDPLAARIRDLASRLGAQEAEHLARFLEEIADEVDEECT</sequence>
<dbReference type="Pfam" id="PF12802">
    <property type="entry name" value="MarR_2"/>
    <property type="match status" value="1"/>
</dbReference>
<dbReference type="SUPFAM" id="SSF46785">
    <property type="entry name" value="Winged helix' DNA-binding domain"/>
    <property type="match status" value="1"/>
</dbReference>
<protein>
    <submittedName>
        <fullName evidence="2">MarR family winged helix-turn-helix transcriptional regulator</fullName>
    </submittedName>
</protein>
<name>A0ABW3AKH0_9MICO</name>